<gene>
    <name evidence="1" type="primary">THOC3</name>
    <name evidence="1" type="ORF">LPJ66_006180</name>
</gene>
<organism evidence="1 2">
    <name type="scientific">Kickxella alabastrina</name>
    <dbReference type="NCBI Taxonomy" id="61397"/>
    <lineage>
        <taxon>Eukaryota</taxon>
        <taxon>Fungi</taxon>
        <taxon>Fungi incertae sedis</taxon>
        <taxon>Zoopagomycota</taxon>
        <taxon>Kickxellomycotina</taxon>
        <taxon>Kickxellomycetes</taxon>
        <taxon>Kickxellales</taxon>
        <taxon>Kickxellaceae</taxon>
        <taxon>Kickxella</taxon>
    </lineage>
</organism>
<proteinExistence type="predicted"/>
<sequence length="296" mass="32386">MHWEQGAVLDISWSSDGSLLTAAGTKGPPRTWRLEKGGHKEGEELKALGASIERLSWCPSAHQSSLLAAASYDRTIYLWDQRQSAVSYKLLTSGGNSDISWSPTGRFLATINRDDNKVEFFDMAQRTVFVSADVEDAVYSVKWDHNESMVMLATQLGTVEVYEWPGMRHITRVAAHAASCNCVAMDDHGVMATGGADALVELWNMEDFSVTKTLVAHESPLLFVDFSMDGRFLASASDDLAVRIHEVFSGELMHSLPVDSLTTALEWHPRNQALAYGSAGSGKDSAKPAVTIFLKS</sequence>
<dbReference type="EMBL" id="JANBPG010000947">
    <property type="protein sequence ID" value="KAJ1892710.1"/>
    <property type="molecule type" value="Genomic_DNA"/>
</dbReference>
<evidence type="ECO:0000313" key="2">
    <source>
        <dbReference type="Proteomes" id="UP001150581"/>
    </source>
</evidence>
<name>A0ACC1IGG3_9FUNG</name>
<evidence type="ECO:0000313" key="1">
    <source>
        <dbReference type="EMBL" id="KAJ1892710.1"/>
    </source>
</evidence>
<comment type="caution">
    <text evidence="1">The sequence shown here is derived from an EMBL/GenBank/DDBJ whole genome shotgun (WGS) entry which is preliminary data.</text>
</comment>
<keyword evidence="2" id="KW-1185">Reference proteome</keyword>
<accession>A0ACC1IGG3</accession>
<dbReference type="Proteomes" id="UP001150581">
    <property type="component" value="Unassembled WGS sequence"/>
</dbReference>
<reference evidence="1" key="1">
    <citation type="submission" date="2022-07" db="EMBL/GenBank/DDBJ databases">
        <title>Phylogenomic reconstructions and comparative analyses of Kickxellomycotina fungi.</title>
        <authorList>
            <person name="Reynolds N.K."/>
            <person name="Stajich J.E."/>
            <person name="Barry K."/>
            <person name="Grigoriev I.V."/>
            <person name="Crous P."/>
            <person name="Smith M.E."/>
        </authorList>
    </citation>
    <scope>NUCLEOTIDE SEQUENCE</scope>
    <source>
        <strain evidence="1">Benny 63K</strain>
    </source>
</reference>
<protein>
    <submittedName>
        <fullName evidence="1">THO complex subunit 3</fullName>
    </submittedName>
</protein>